<proteinExistence type="predicted"/>
<reference evidence="1 3" key="1">
    <citation type="journal article" date="2014" name="Genome Announc.">
        <title>Draft Genome Sequence of Bacillus alcalophilus AV1934, a Classic Alkaliphile Isolated from Human Feces in 1934.</title>
        <authorList>
            <person name="Attie O."/>
            <person name="Jayaprakash A."/>
            <person name="Shah H."/>
            <person name="Paulsen I.T."/>
            <person name="Morino M."/>
            <person name="Takahashi Y."/>
            <person name="Narumi I."/>
            <person name="Sachidanandam R."/>
            <person name="Satoh K."/>
            <person name="Ito M."/>
            <person name="Krulwich T.A."/>
        </authorList>
    </citation>
    <scope>NUCLEOTIDE SEQUENCE [LARGE SCALE GENOMIC DNA]</scope>
    <source>
        <strain evidence="1 3">AV1934</strain>
    </source>
</reference>
<protein>
    <recommendedName>
        <fullName evidence="5">Carbon monoxide dehydrogenase</fullName>
    </recommendedName>
</protein>
<evidence type="ECO:0000313" key="2">
    <source>
        <dbReference type="EMBL" id="THG91867.1"/>
    </source>
</evidence>
<dbReference type="InterPro" id="IPR010419">
    <property type="entry name" value="CO_DH_gsu"/>
</dbReference>
<organism evidence="1 3">
    <name type="scientific">Alkalihalobacillus alcalophilus ATCC 27647 = CGMCC 1.3604</name>
    <dbReference type="NCBI Taxonomy" id="1218173"/>
    <lineage>
        <taxon>Bacteria</taxon>
        <taxon>Bacillati</taxon>
        <taxon>Bacillota</taxon>
        <taxon>Bacilli</taxon>
        <taxon>Bacillales</taxon>
        <taxon>Bacillaceae</taxon>
        <taxon>Alkalihalobacillus</taxon>
    </lineage>
</organism>
<evidence type="ECO:0000313" key="3">
    <source>
        <dbReference type="Proteomes" id="UP000002754"/>
    </source>
</evidence>
<comment type="caution">
    <text evidence="1">The sequence shown here is derived from an EMBL/GenBank/DDBJ whole genome shotgun (WGS) entry which is preliminary data.</text>
</comment>
<dbReference type="eggNOG" id="COG3427">
    <property type="taxonomic scope" value="Bacteria"/>
</dbReference>
<evidence type="ECO:0008006" key="5">
    <source>
        <dbReference type="Google" id="ProtNLM"/>
    </source>
</evidence>
<dbReference type="Pfam" id="PF06240">
    <property type="entry name" value="COXG"/>
    <property type="match status" value="1"/>
</dbReference>
<dbReference type="InterPro" id="IPR023393">
    <property type="entry name" value="START-like_dom_sf"/>
</dbReference>
<dbReference type="OrthoDB" id="2374625at2"/>
<dbReference type="Proteomes" id="UP000297014">
    <property type="component" value="Unassembled WGS sequence"/>
</dbReference>
<dbReference type="AlphaFoldDB" id="A0A094WE35"/>
<evidence type="ECO:0000313" key="1">
    <source>
        <dbReference type="EMBL" id="KGA96019.1"/>
    </source>
</evidence>
<dbReference type="STRING" id="1218173.BALCAV_0218725"/>
<keyword evidence="3" id="KW-1185">Reference proteome</keyword>
<dbReference type="Gene3D" id="3.30.530.20">
    <property type="match status" value="1"/>
</dbReference>
<sequence>MTVAQEVGRVQRHIEDVWGYVKEMNNWAVNMPGYVDYQEVSEDVSLWTLKVEAGMFKRDVEFTVTKTEFIEPTELTFTLKAKKEGIVGSGSFKASIVDEQTTDIEINLQMVGKGMMEGMINNLLAKTLPNQCKELKDNIKQVLESEEVKSK</sequence>
<name>A0A094WE35_ALKAL</name>
<dbReference type="SUPFAM" id="SSF55961">
    <property type="entry name" value="Bet v1-like"/>
    <property type="match status" value="1"/>
</dbReference>
<dbReference type="Proteomes" id="UP000002754">
    <property type="component" value="Unassembled WGS sequence"/>
</dbReference>
<gene>
    <name evidence="2" type="ORF">AJ85_01045</name>
    <name evidence="1" type="ORF">BALCAV_0218725</name>
</gene>
<dbReference type="RefSeq" id="WP_003320714.1">
    <property type="nucleotide sequence ID" value="NZ_ALPT02000085.1"/>
</dbReference>
<reference evidence="2 4" key="2">
    <citation type="submission" date="2014-01" db="EMBL/GenBank/DDBJ databases">
        <title>Draft genome sequencing of Bacillus alcalophilus CGMCC 1.3604.</title>
        <authorList>
            <person name="Yang J."/>
            <person name="Diao L."/>
            <person name="Yang S."/>
        </authorList>
    </citation>
    <scope>NUCLEOTIDE SEQUENCE [LARGE SCALE GENOMIC DNA]</scope>
    <source>
        <strain evidence="2 4">CGMCC 1.3604</strain>
    </source>
</reference>
<evidence type="ECO:0000313" key="4">
    <source>
        <dbReference type="Proteomes" id="UP000297014"/>
    </source>
</evidence>
<dbReference type="EMBL" id="ALPT02000085">
    <property type="protein sequence ID" value="KGA96019.1"/>
    <property type="molecule type" value="Genomic_DNA"/>
</dbReference>
<dbReference type="EMBL" id="JALP01000039">
    <property type="protein sequence ID" value="THG91867.1"/>
    <property type="molecule type" value="Genomic_DNA"/>
</dbReference>
<accession>A0A094WE35</accession>
<dbReference type="CDD" id="cd07812">
    <property type="entry name" value="SRPBCC"/>
    <property type="match status" value="1"/>
</dbReference>